<dbReference type="Proteomes" id="UP000032900">
    <property type="component" value="Unassembled WGS sequence"/>
</dbReference>
<keyword evidence="1" id="KW-0175">Coiled coil</keyword>
<organism evidence="2 3">
    <name type="scientific">Geofilum rubicundum JCM 15548</name>
    <dbReference type="NCBI Taxonomy" id="1236989"/>
    <lineage>
        <taxon>Bacteria</taxon>
        <taxon>Pseudomonadati</taxon>
        <taxon>Bacteroidota</taxon>
        <taxon>Bacteroidia</taxon>
        <taxon>Marinilabiliales</taxon>
        <taxon>Marinilabiliaceae</taxon>
        <taxon>Geofilum</taxon>
    </lineage>
</organism>
<feature type="coiled-coil region" evidence="1">
    <location>
        <begin position="9"/>
        <end position="43"/>
    </location>
</feature>
<evidence type="ECO:0000313" key="2">
    <source>
        <dbReference type="EMBL" id="GAO28673.1"/>
    </source>
</evidence>
<dbReference type="RefSeq" id="WP_062122436.1">
    <property type="nucleotide sequence ID" value="NZ_BAZW01000004.1"/>
</dbReference>
<dbReference type="EMBL" id="BAZW01000004">
    <property type="protein sequence ID" value="GAO28673.1"/>
    <property type="molecule type" value="Genomic_DNA"/>
</dbReference>
<sequence>MVNPNNDIIANLEQKIDLLVDRYQAEKEENKMLRSQVTQLTDQLDRSVSSYSLLEESFGKLKVAKTLEASGEDVRDTKLRINQIVREIDKCIALLNR</sequence>
<comment type="caution">
    <text evidence="2">The sequence shown here is derived from an EMBL/GenBank/DDBJ whole genome shotgun (WGS) entry which is preliminary data.</text>
</comment>
<evidence type="ECO:0000256" key="1">
    <source>
        <dbReference type="SAM" id="Coils"/>
    </source>
</evidence>
<dbReference type="AlphaFoldDB" id="A0A0E9LTP9"/>
<protein>
    <submittedName>
        <fullName evidence="2">Uncharacterized protein</fullName>
    </submittedName>
</protein>
<keyword evidence="3" id="KW-1185">Reference proteome</keyword>
<accession>A0A0E9LTP9</accession>
<dbReference type="STRING" id="1236989.JCM15548_1796"/>
<name>A0A0E9LTP9_9BACT</name>
<proteinExistence type="predicted"/>
<reference evidence="2 3" key="1">
    <citation type="journal article" date="2015" name="Microbes Environ.">
        <title>Distribution and evolution of nitrogen fixation genes in the phylum bacteroidetes.</title>
        <authorList>
            <person name="Inoue J."/>
            <person name="Oshima K."/>
            <person name="Suda W."/>
            <person name="Sakamoto M."/>
            <person name="Iino T."/>
            <person name="Noda S."/>
            <person name="Hongoh Y."/>
            <person name="Hattori M."/>
            <person name="Ohkuma M."/>
        </authorList>
    </citation>
    <scope>NUCLEOTIDE SEQUENCE [LARGE SCALE GENOMIC DNA]</scope>
    <source>
        <strain evidence="2">JCM 15548</strain>
    </source>
</reference>
<gene>
    <name evidence="2" type="ORF">JCM15548_1796</name>
</gene>
<evidence type="ECO:0000313" key="3">
    <source>
        <dbReference type="Proteomes" id="UP000032900"/>
    </source>
</evidence>
<dbReference type="OrthoDB" id="1467932at2"/>